<sequence length="224" mass="24418">MSYDLYFWTSGATEDPRQLADRLADESADGLVSDDGVLAFRAELLHRWPDLADMIAPWHDDLGWRQPWGHTGLADRFVGLTLPHGWEGTSALPVLASAHGLDSYDPQLDQLVSAGSQPLSGAIHDGVAHVEGWVTEDHVVRLLRQISTYIGYAYDDLDEAALVGALDDTNDETADRWFEYPLVGTPTVVVRLARSPGSAAVTVIVEGSMDLVLAARIETVLDLL</sequence>
<organism evidence="1 2">
    <name type="scientific">Micromonospora vinacea</name>
    <dbReference type="NCBI Taxonomy" id="709878"/>
    <lineage>
        <taxon>Bacteria</taxon>
        <taxon>Bacillati</taxon>
        <taxon>Actinomycetota</taxon>
        <taxon>Actinomycetes</taxon>
        <taxon>Micromonosporales</taxon>
        <taxon>Micromonosporaceae</taxon>
        <taxon>Micromonospora</taxon>
    </lineage>
</organism>
<proteinExistence type="predicted"/>
<accession>A0ABS0KAD3</accession>
<evidence type="ECO:0000313" key="2">
    <source>
        <dbReference type="Proteomes" id="UP000631791"/>
    </source>
</evidence>
<gene>
    <name evidence="1" type="ORF">IW249_006018</name>
</gene>
<keyword evidence="2" id="KW-1185">Reference proteome</keyword>
<protein>
    <submittedName>
        <fullName evidence="1">Uncharacterized protein</fullName>
    </submittedName>
</protein>
<comment type="caution">
    <text evidence="1">The sequence shown here is derived from an EMBL/GenBank/DDBJ whole genome shotgun (WGS) entry which is preliminary data.</text>
</comment>
<evidence type="ECO:0000313" key="1">
    <source>
        <dbReference type="EMBL" id="MBG6105604.1"/>
    </source>
</evidence>
<reference evidence="1 2" key="1">
    <citation type="submission" date="2020-11" db="EMBL/GenBank/DDBJ databases">
        <title>Sequencing the genomes of 1000 actinobacteria strains.</title>
        <authorList>
            <person name="Klenk H.-P."/>
        </authorList>
    </citation>
    <scope>NUCLEOTIDE SEQUENCE [LARGE SCALE GENOMIC DNA]</scope>
    <source>
        <strain evidence="1 2">DSM 101695</strain>
    </source>
</reference>
<name>A0ABS0KAD3_9ACTN</name>
<dbReference type="RefSeq" id="WP_196923881.1">
    <property type="nucleotide sequence ID" value="NZ_JADOTY010000001.1"/>
</dbReference>
<dbReference type="Proteomes" id="UP000631791">
    <property type="component" value="Unassembled WGS sequence"/>
</dbReference>
<dbReference type="EMBL" id="JADOTY010000001">
    <property type="protein sequence ID" value="MBG6105604.1"/>
    <property type="molecule type" value="Genomic_DNA"/>
</dbReference>